<dbReference type="EMBL" id="MU129091">
    <property type="protein sequence ID" value="KAF9507075.1"/>
    <property type="molecule type" value="Genomic_DNA"/>
</dbReference>
<comment type="similarity">
    <text evidence="4">Belongs to the eukaryotic/archaeal RNase P protein component 4 family.</text>
</comment>
<protein>
    <recommendedName>
        <fullName evidence="8">Rpr2-domain-containing protein</fullName>
    </recommendedName>
</protein>
<dbReference type="GO" id="GO:0008033">
    <property type="term" value="P:tRNA processing"/>
    <property type="evidence" value="ECO:0007669"/>
    <property type="project" value="UniProtKB-KW"/>
</dbReference>
<dbReference type="Gene3D" id="6.20.50.20">
    <property type="match status" value="1"/>
</dbReference>
<evidence type="ECO:0000313" key="6">
    <source>
        <dbReference type="EMBL" id="KAF9507075.1"/>
    </source>
</evidence>
<sequence>MAKKSKSAVIPTASSVPNRDLMQRLNFLYQSSVYLEHLARSTDQPPASPGRDSLSRLSQAYVKSMRTIGKKALVRFDPVVKRSLCKGCDRVILAGTTASVRVKPSRTHGNRVVTTCLQCKTFRSIPHPPLIPPESGKEDTVQITHSPPLEGDASNENQSYMKSRRIRKRRCPPRTAIFSERDVGHIVYQGNQMLKPGNRR</sequence>
<dbReference type="PANTHER" id="PTHR14742:SF0">
    <property type="entry name" value="RIBONUCLEASE P PROTEIN SUBUNIT P21"/>
    <property type="match status" value="1"/>
</dbReference>
<name>A0A9P6AKQ5_9AGAM</name>
<organism evidence="6 7">
    <name type="scientific">Hydnum rufescens UP504</name>
    <dbReference type="NCBI Taxonomy" id="1448309"/>
    <lineage>
        <taxon>Eukaryota</taxon>
        <taxon>Fungi</taxon>
        <taxon>Dikarya</taxon>
        <taxon>Basidiomycota</taxon>
        <taxon>Agaricomycotina</taxon>
        <taxon>Agaricomycetes</taxon>
        <taxon>Cantharellales</taxon>
        <taxon>Hydnaceae</taxon>
        <taxon>Hydnum</taxon>
    </lineage>
</organism>
<evidence type="ECO:0000256" key="2">
    <source>
        <dbReference type="ARBA" id="ARBA00022723"/>
    </source>
</evidence>
<accession>A0A9P6AKQ5</accession>
<keyword evidence="1" id="KW-0819">tRNA processing</keyword>
<keyword evidence="3" id="KW-0862">Zinc</keyword>
<reference evidence="6" key="1">
    <citation type="journal article" date="2020" name="Nat. Commun.">
        <title>Large-scale genome sequencing of mycorrhizal fungi provides insights into the early evolution of symbiotic traits.</title>
        <authorList>
            <person name="Miyauchi S."/>
            <person name="Kiss E."/>
            <person name="Kuo A."/>
            <person name="Drula E."/>
            <person name="Kohler A."/>
            <person name="Sanchez-Garcia M."/>
            <person name="Morin E."/>
            <person name="Andreopoulos B."/>
            <person name="Barry K.W."/>
            <person name="Bonito G."/>
            <person name="Buee M."/>
            <person name="Carver A."/>
            <person name="Chen C."/>
            <person name="Cichocki N."/>
            <person name="Clum A."/>
            <person name="Culley D."/>
            <person name="Crous P.W."/>
            <person name="Fauchery L."/>
            <person name="Girlanda M."/>
            <person name="Hayes R.D."/>
            <person name="Keri Z."/>
            <person name="LaButti K."/>
            <person name="Lipzen A."/>
            <person name="Lombard V."/>
            <person name="Magnuson J."/>
            <person name="Maillard F."/>
            <person name="Murat C."/>
            <person name="Nolan M."/>
            <person name="Ohm R.A."/>
            <person name="Pangilinan J."/>
            <person name="Pereira M.F."/>
            <person name="Perotto S."/>
            <person name="Peter M."/>
            <person name="Pfister S."/>
            <person name="Riley R."/>
            <person name="Sitrit Y."/>
            <person name="Stielow J.B."/>
            <person name="Szollosi G."/>
            <person name="Zifcakova L."/>
            <person name="Stursova M."/>
            <person name="Spatafora J.W."/>
            <person name="Tedersoo L."/>
            <person name="Vaario L.M."/>
            <person name="Yamada A."/>
            <person name="Yan M."/>
            <person name="Wang P."/>
            <person name="Xu J."/>
            <person name="Bruns T."/>
            <person name="Baldrian P."/>
            <person name="Vilgalys R."/>
            <person name="Dunand C."/>
            <person name="Henrissat B."/>
            <person name="Grigoriev I.V."/>
            <person name="Hibbett D."/>
            <person name="Nagy L.G."/>
            <person name="Martin F.M."/>
        </authorList>
    </citation>
    <scope>NUCLEOTIDE SEQUENCE</scope>
    <source>
        <strain evidence="6">UP504</strain>
    </source>
</reference>
<evidence type="ECO:0000256" key="5">
    <source>
        <dbReference type="SAM" id="MobiDB-lite"/>
    </source>
</evidence>
<dbReference type="Pfam" id="PF04032">
    <property type="entry name" value="Rpr2"/>
    <property type="match status" value="1"/>
</dbReference>
<dbReference type="Proteomes" id="UP000886523">
    <property type="component" value="Unassembled WGS sequence"/>
</dbReference>
<feature type="region of interest" description="Disordered" evidence="5">
    <location>
        <begin position="127"/>
        <end position="169"/>
    </location>
</feature>
<dbReference type="AlphaFoldDB" id="A0A9P6AKQ5"/>
<keyword evidence="7" id="KW-1185">Reference proteome</keyword>
<proteinExistence type="inferred from homology"/>
<evidence type="ECO:0000256" key="4">
    <source>
        <dbReference type="ARBA" id="ARBA00038402"/>
    </source>
</evidence>
<evidence type="ECO:0000256" key="1">
    <source>
        <dbReference type="ARBA" id="ARBA00022694"/>
    </source>
</evidence>
<dbReference type="InterPro" id="IPR007175">
    <property type="entry name" value="Rpr2/Snm1/Rpp21"/>
</dbReference>
<evidence type="ECO:0008006" key="8">
    <source>
        <dbReference type="Google" id="ProtNLM"/>
    </source>
</evidence>
<evidence type="ECO:0000313" key="7">
    <source>
        <dbReference type="Proteomes" id="UP000886523"/>
    </source>
</evidence>
<dbReference type="OrthoDB" id="128536at2759"/>
<dbReference type="GO" id="GO:0046872">
    <property type="term" value="F:metal ion binding"/>
    <property type="evidence" value="ECO:0007669"/>
    <property type="project" value="UniProtKB-KW"/>
</dbReference>
<evidence type="ECO:0000256" key="3">
    <source>
        <dbReference type="ARBA" id="ARBA00022833"/>
    </source>
</evidence>
<dbReference type="GO" id="GO:0005655">
    <property type="term" value="C:nucleolar ribonuclease P complex"/>
    <property type="evidence" value="ECO:0007669"/>
    <property type="project" value="TreeGrafter"/>
</dbReference>
<gene>
    <name evidence="6" type="ORF">BS47DRAFT_1352087</name>
</gene>
<dbReference type="PANTHER" id="PTHR14742">
    <property type="entry name" value="RIBONUCLEASE P SUBUNIT P21"/>
    <property type="match status" value="1"/>
</dbReference>
<keyword evidence="2" id="KW-0479">Metal-binding</keyword>
<comment type="caution">
    <text evidence="6">The sequence shown here is derived from an EMBL/GenBank/DDBJ whole genome shotgun (WGS) entry which is preliminary data.</text>
</comment>